<organism evidence="2 3">
    <name type="scientific">Streptomyces minutiscleroticus</name>
    <dbReference type="NCBI Taxonomy" id="68238"/>
    <lineage>
        <taxon>Bacteria</taxon>
        <taxon>Bacillati</taxon>
        <taxon>Actinomycetota</taxon>
        <taxon>Actinomycetes</taxon>
        <taxon>Kitasatosporales</taxon>
        <taxon>Streptomycetaceae</taxon>
        <taxon>Streptomyces</taxon>
    </lineage>
</organism>
<dbReference type="EMBL" id="BMVU01000027">
    <property type="protein sequence ID" value="GGX89426.1"/>
    <property type="molecule type" value="Genomic_DNA"/>
</dbReference>
<feature type="region of interest" description="Disordered" evidence="1">
    <location>
        <begin position="71"/>
        <end position="98"/>
    </location>
</feature>
<evidence type="ECO:0000313" key="3">
    <source>
        <dbReference type="Proteomes" id="UP000619244"/>
    </source>
</evidence>
<protein>
    <recommendedName>
        <fullName evidence="4">DUF5133 domain-containing protein</fullName>
    </recommendedName>
</protein>
<sequence>MLTPSPATLRNLVDEYEAALAGAAGDPVAHQRAEDLAYTLCVSTGTREVRLALESARRRLGAAQGAAAAAVGSTPVPAASVPTTSIRPPADAAPSAVGQVPVARAGGAGSGAALCGDAPQ</sequence>
<evidence type="ECO:0000256" key="1">
    <source>
        <dbReference type="SAM" id="MobiDB-lite"/>
    </source>
</evidence>
<dbReference type="RefSeq" id="WP_190192477.1">
    <property type="nucleotide sequence ID" value="NZ_BMVU01000027.1"/>
</dbReference>
<evidence type="ECO:0000313" key="2">
    <source>
        <dbReference type="EMBL" id="GGX89426.1"/>
    </source>
</evidence>
<evidence type="ECO:0008006" key="4">
    <source>
        <dbReference type="Google" id="ProtNLM"/>
    </source>
</evidence>
<name>A0A918U429_9ACTN</name>
<reference evidence="2" key="2">
    <citation type="submission" date="2020-09" db="EMBL/GenBank/DDBJ databases">
        <authorList>
            <person name="Sun Q."/>
            <person name="Ohkuma M."/>
        </authorList>
    </citation>
    <scope>NUCLEOTIDE SEQUENCE</scope>
    <source>
        <strain evidence="2">JCM 4790</strain>
    </source>
</reference>
<dbReference type="Proteomes" id="UP000619244">
    <property type="component" value="Unassembled WGS sequence"/>
</dbReference>
<gene>
    <name evidence="2" type="ORF">GCM10010358_49210</name>
</gene>
<comment type="caution">
    <text evidence="2">The sequence shown here is derived from an EMBL/GenBank/DDBJ whole genome shotgun (WGS) entry which is preliminary data.</text>
</comment>
<dbReference type="Pfam" id="PF17196">
    <property type="entry name" value="DUF5133"/>
    <property type="match status" value="1"/>
</dbReference>
<accession>A0A918U429</accession>
<dbReference type="AlphaFoldDB" id="A0A918U429"/>
<dbReference type="InterPro" id="IPR033457">
    <property type="entry name" value="DUF5133"/>
</dbReference>
<keyword evidence="3" id="KW-1185">Reference proteome</keyword>
<feature type="compositionally biased region" description="Low complexity" evidence="1">
    <location>
        <begin position="71"/>
        <end position="82"/>
    </location>
</feature>
<reference evidence="2" key="1">
    <citation type="journal article" date="2014" name="Int. J. Syst. Evol. Microbiol.">
        <title>Complete genome sequence of Corynebacterium casei LMG S-19264T (=DSM 44701T), isolated from a smear-ripened cheese.</title>
        <authorList>
            <consortium name="US DOE Joint Genome Institute (JGI-PGF)"/>
            <person name="Walter F."/>
            <person name="Albersmeier A."/>
            <person name="Kalinowski J."/>
            <person name="Ruckert C."/>
        </authorList>
    </citation>
    <scope>NUCLEOTIDE SEQUENCE</scope>
    <source>
        <strain evidence="2">JCM 4790</strain>
    </source>
</reference>
<proteinExistence type="predicted"/>